<name>A0A2I0L055_PUNGR</name>
<reference evidence="2 3" key="1">
    <citation type="submission" date="2017-11" db="EMBL/GenBank/DDBJ databases">
        <title>De-novo sequencing of pomegranate (Punica granatum L.) genome.</title>
        <authorList>
            <person name="Akparov Z."/>
            <person name="Amiraslanov A."/>
            <person name="Hajiyeva S."/>
            <person name="Abbasov M."/>
            <person name="Kaur K."/>
            <person name="Hamwieh A."/>
            <person name="Solovyev V."/>
            <person name="Salamov A."/>
            <person name="Braich B."/>
            <person name="Kosarev P."/>
            <person name="Mahmoud A."/>
            <person name="Hajiyev E."/>
            <person name="Babayeva S."/>
            <person name="Izzatullayeva V."/>
            <person name="Mammadov A."/>
            <person name="Mammadov A."/>
            <person name="Sharifova S."/>
            <person name="Ojaghi J."/>
            <person name="Eynullazada K."/>
            <person name="Bayramov B."/>
            <person name="Abdulazimova A."/>
            <person name="Shahmuradov I."/>
        </authorList>
    </citation>
    <scope>NUCLEOTIDE SEQUENCE [LARGE SCALE GENOMIC DNA]</scope>
    <source>
        <strain evidence="3">cv. AG2017</strain>
        <tissue evidence="2">Leaf</tissue>
    </source>
</reference>
<dbReference type="Proteomes" id="UP000233551">
    <property type="component" value="Unassembled WGS sequence"/>
</dbReference>
<sequence length="210" mass="23187">MEYLRGLGKLIYLSPWDDFQFLLGITTVVEEEYGSCSQNGIEEHLLVTWPSEVEQEISGGAAVGRGGPSQSPPVPESLCFTLSLKVMMLIEGRDASAHWREGCCSEGPVAELLRWRNIEKGLKRQLETRYNSQLEGAKSIVAAIYWVEPNLKREREREREDGLVGAPSKEMGGGRQGGRRGDEAVPKMLLELEWPAAAPSIDGTPTFGPN</sequence>
<keyword evidence="3" id="KW-1185">Reference proteome</keyword>
<feature type="region of interest" description="Disordered" evidence="1">
    <location>
        <begin position="156"/>
        <end position="182"/>
    </location>
</feature>
<evidence type="ECO:0000313" key="2">
    <source>
        <dbReference type="EMBL" id="PKI74105.1"/>
    </source>
</evidence>
<dbReference type="AlphaFoldDB" id="A0A2I0L055"/>
<dbReference type="EMBL" id="PGOL01000241">
    <property type="protein sequence ID" value="PKI74105.1"/>
    <property type="molecule type" value="Genomic_DNA"/>
</dbReference>
<accession>A0A2I0L055</accession>
<comment type="caution">
    <text evidence="2">The sequence shown here is derived from an EMBL/GenBank/DDBJ whole genome shotgun (WGS) entry which is preliminary data.</text>
</comment>
<protein>
    <submittedName>
        <fullName evidence="2">Uncharacterized protein</fullName>
    </submittedName>
</protein>
<proteinExistence type="predicted"/>
<evidence type="ECO:0000256" key="1">
    <source>
        <dbReference type="SAM" id="MobiDB-lite"/>
    </source>
</evidence>
<gene>
    <name evidence="2" type="ORF">CRG98_005583</name>
</gene>
<evidence type="ECO:0000313" key="3">
    <source>
        <dbReference type="Proteomes" id="UP000233551"/>
    </source>
</evidence>
<organism evidence="2 3">
    <name type="scientific">Punica granatum</name>
    <name type="common">Pomegranate</name>
    <dbReference type="NCBI Taxonomy" id="22663"/>
    <lineage>
        <taxon>Eukaryota</taxon>
        <taxon>Viridiplantae</taxon>
        <taxon>Streptophyta</taxon>
        <taxon>Embryophyta</taxon>
        <taxon>Tracheophyta</taxon>
        <taxon>Spermatophyta</taxon>
        <taxon>Magnoliopsida</taxon>
        <taxon>eudicotyledons</taxon>
        <taxon>Gunneridae</taxon>
        <taxon>Pentapetalae</taxon>
        <taxon>rosids</taxon>
        <taxon>malvids</taxon>
        <taxon>Myrtales</taxon>
        <taxon>Lythraceae</taxon>
        <taxon>Punica</taxon>
    </lineage>
</organism>